<proteinExistence type="inferred from homology"/>
<protein>
    <recommendedName>
        <fullName evidence="6">Thioredoxin-like fold domain-containing protein</fullName>
    </recommendedName>
</protein>
<evidence type="ECO:0000313" key="8">
    <source>
        <dbReference type="Proteomes" id="UP000283523"/>
    </source>
</evidence>
<dbReference type="AlphaFoldDB" id="A0A418M1K2"/>
<sequence>MVELIEFGDFMCPGCRKARQPLLAILSRFDSQVNYRYRHFPNRQQSESWLAAVAVEAARRQGKFWPMYHSLFAQRSLCLDNLSALAVQLGLDVNRFLDDLQDERVYHRIEDDQRAGLLLEVSTTPTLVIDGLRFHGGLTQARLIPLIRQHIRRTTAPVLDTVNRSTGQVHWGDTVQ</sequence>
<keyword evidence="5" id="KW-0676">Redox-active center</keyword>
<evidence type="ECO:0000313" key="7">
    <source>
        <dbReference type="EMBL" id="RIV19482.1"/>
    </source>
</evidence>
<evidence type="ECO:0000256" key="2">
    <source>
        <dbReference type="ARBA" id="ARBA00022729"/>
    </source>
</evidence>
<reference evidence="7 8" key="1">
    <citation type="submission" date="2018-08" db="EMBL/GenBank/DDBJ databases">
        <title>Fibrisoma montanum sp. nov., isolated from Danxia mountain soil.</title>
        <authorList>
            <person name="Huang Y."/>
        </authorList>
    </citation>
    <scope>NUCLEOTIDE SEQUENCE [LARGE SCALE GENOMIC DNA]</scope>
    <source>
        <strain evidence="7 8">HYT19</strain>
    </source>
</reference>
<keyword evidence="4" id="KW-1015">Disulfide bond</keyword>
<dbReference type="SUPFAM" id="SSF52833">
    <property type="entry name" value="Thioredoxin-like"/>
    <property type="match status" value="1"/>
</dbReference>
<evidence type="ECO:0000256" key="5">
    <source>
        <dbReference type="ARBA" id="ARBA00023284"/>
    </source>
</evidence>
<dbReference type="Proteomes" id="UP000283523">
    <property type="component" value="Unassembled WGS sequence"/>
</dbReference>
<dbReference type="Gene3D" id="3.40.30.10">
    <property type="entry name" value="Glutaredoxin"/>
    <property type="match status" value="1"/>
</dbReference>
<comment type="similarity">
    <text evidence="1">Belongs to the thioredoxin family. DsbA subfamily.</text>
</comment>
<dbReference type="OrthoDB" id="117402at2"/>
<dbReference type="PANTHER" id="PTHR13887:SF14">
    <property type="entry name" value="DISULFIDE BOND FORMATION PROTEIN D"/>
    <property type="match status" value="1"/>
</dbReference>
<dbReference type="InterPro" id="IPR036249">
    <property type="entry name" value="Thioredoxin-like_sf"/>
</dbReference>
<keyword evidence="8" id="KW-1185">Reference proteome</keyword>
<evidence type="ECO:0000256" key="3">
    <source>
        <dbReference type="ARBA" id="ARBA00023002"/>
    </source>
</evidence>
<gene>
    <name evidence="7" type="ORF">DYU11_25655</name>
</gene>
<organism evidence="7 8">
    <name type="scientific">Fibrisoma montanum</name>
    <dbReference type="NCBI Taxonomy" id="2305895"/>
    <lineage>
        <taxon>Bacteria</taxon>
        <taxon>Pseudomonadati</taxon>
        <taxon>Bacteroidota</taxon>
        <taxon>Cytophagia</taxon>
        <taxon>Cytophagales</taxon>
        <taxon>Spirosomataceae</taxon>
        <taxon>Fibrisoma</taxon>
    </lineage>
</organism>
<keyword evidence="3" id="KW-0560">Oxidoreductase</keyword>
<dbReference type="RefSeq" id="WP_119670585.1">
    <property type="nucleotide sequence ID" value="NZ_QXED01000008.1"/>
</dbReference>
<name>A0A418M1K2_9BACT</name>
<evidence type="ECO:0000256" key="4">
    <source>
        <dbReference type="ARBA" id="ARBA00023157"/>
    </source>
</evidence>
<feature type="domain" description="Thioredoxin-like fold" evidence="6">
    <location>
        <begin position="2"/>
        <end position="144"/>
    </location>
</feature>
<dbReference type="InterPro" id="IPR012336">
    <property type="entry name" value="Thioredoxin-like_fold"/>
</dbReference>
<keyword evidence="2" id="KW-0732">Signal</keyword>
<comment type="caution">
    <text evidence="7">The sequence shown here is derived from an EMBL/GenBank/DDBJ whole genome shotgun (WGS) entry which is preliminary data.</text>
</comment>
<dbReference type="GO" id="GO:0016491">
    <property type="term" value="F:oxidoreductase activity"/>
    <property type="evidence" value="ECO:0007669"/>
    <property type="project" value="UniProtKB-KW"/>
</dbReference>
<dbReference type="PANTHER" id="PTHR13887">
    <property type="entry name" value="GLUTATHIONE S-TRANSFERASE KAPPA"/>
    <property type="match status" value="1"/>
</dbReference>
<dbReference type="Pfam" id="PF13462">
    <property type="entry name" value="Thioredoxin_4"/>
    <property type="match status" value="1"/>
</dbReference>
<dbReference type="EMBL" id="QXED01000008">
    <property type="protein sequence ID" value="RIV19482.1"/>
    <property type="molecule type" value="Genomic_DNA"/>
</dbReference>
<evidence type="ECO:0000256" key="1">
    <source>
        <dbReference type="ARBA" id="ARBA00005791"/>
    </source>
</evidence>
<evidence type="ECO:0000259" key="6">
    <source>
        <dbReference type="Pfam" id="PF13462"/>
    </source>
</evidence>
<accession>A0A418M1K2</accession>